<evidence type="ECO:0000313" key="2">
    <source>
        <dbReference type="Proteomes" id="UP001143548"/>
    </source>
</evidence>
<dbReference type="Gene3D" id="3.30.420.40">
    <property type="match status" value="2"/>
</dbReference>
<dbReference type="SUPFAM" id="SSF53067">
    <property type="entry name" value="Actin-like ATPase domain"/>
    <property type="match status" value="1"/>
</dbReference>
<dbReference type="EMBL" id="BROQ01000045">
    <property type="protein sequence ID" value="GKZ21971.1"/>
    <property type="molecule type" value="Genomic_DNA"/>
</dbReference>
<dbReference type="AlphaFoldDB" id="A0A9W5YTJ1"/>
<dbReference type="Proteomes" id="UP001143548">
    <property type="component" value="Unassembled WGS sequence"/>
</dbReference>
<organism evidence="1 2">
    <name type="scientific">Aspergillus brasiliensis</name>
    <dbReference type="NCBI Taxonomy" id="319629"/>
    <lineage>
        <taxon>Eukaryota</taxon>
        <taxon>Fungi</taxon>
        <taxon>Dikarya</taxon>
        <taxon>Ascomycota</taxon>
        <taxon>Pezizomycotina</taxon>
        <taxon>Eurotiomycetes</taxon>
        <taxon>Eurotiomycetidae</taxon>
        <taxon>Eurotiales</taxon>
        <taxon>Aspergillaceae</taxon>
        <taxon>Aspergillus</taxon>
        <taxon>Aspergillus subgen. Circumdati</taxon>
    </lineage>
</organism>
<evidence type="ECO:0008006" key="3">
    <source>
        <dbReference type="Google" id="ProtNLM"/>
    </source>
</evidence>
<dbReference type="Gene3D" id="3.90.640.10">
    <property type="entry name" value="Actin, Chain A, domain 4"/>
    <property type="match status" value="1"/>
</dbReference>
<dbReference type="PANTHER" id="PTHR14187:SF5">
    <property type="entry name" value="HEAT SHOCK 70 KDA PROTEIN 12A"/>
    <property type="match status" value="1"/>
</dbReference>
<protein>
    <recommendedName>
        <fullName evidence="3">Actin-like ATPase domain-containing protein</fullName>
    </recommendedName>
</protein>
<proteinExistence type="predicted"/>
<sequence length="544" mass="60853">MADQPPLAVGVDFGATKTVVTYYCPTNRTVKEWHPNGRNPIIPSRISYGPLNQVSWGHDVAGSPSTRSAVDEGIFGKAKVPGVGRKPIQPQGAIRDFLGALRDKFLADQTIRAGLGLDSLPPINWYFAMPDCWTLEGERMMRDAIREAGFEQNRPDQVFYASEAKAAALRVARQLENQAPIQVGDCVLVGDLGGLTCEYTAFRVAAMPNDPVNPLFHPLYSKSTMEHGSHLVETSLMNHIRAVLDLPCKTGQPAAVARNGAIEAKHRFSGDAEVVVDLPFQQQYKTQNRYTPSNQYNEQTDEFTFTVDSLVKAFDPTVESIINHFERHSSVECDPSRPRGWFQRPIVRYLGGTDAPTAVSYGLTLRGSIVSDYAAYQSSWGYELAAPIIEMLATGLHPLRNHAIRLIDLVGILPISMLRFDLLSLTFAFLLQARDRRKEGSVHFWLAVEAGQSVQAISIRRFTEAPNRVQMVGEIKPSIPDNARRGVYRPPGAEEISWYECLASWTIYRDVRERMKWKLTIRTDNTWEKAGTADHLVTDMLPWH</sequence>
<comment type="caution">
    <text evidence="1">The sequence shown here is derived from an EMBL/GenBank/DDBJ whole genome shotgun (WGS) entry which is preliminary data.</text>
</comment>
<evidence type="ECO:0000313" key="1">
    <source>
        <dbReference type="EMBL" id="GKZ21971.1"/>
    </source>
</evidence>
<name>A0A9W5YTJ1_9EURO</name>
<accession>A0A9W5YTJ1</accession>
<reference evidence="1" key="1">
    <citation type="submission" date="2022-07" db="EMBL/GenBank/DDBJ databases">
        <title>Taxonomy of Aspergillus series Nigri: significant species reduction supported by multi-species coalescent approaches.</title>
        <authorList>
            <person name="Bian C."/>
            <person name="Kusuya Y."/>
            <person name="Sklenar F."/>
            <person name="D'hooge E."/>
            <person name="Yaguchi T."/>
            <person name="Takahashi H."/>
            <person name="Hubka V."/>
        </authorList>
    </citation>
    <scope>NUCLEOTIDE SEQUENCE</scope>
    <source>
        <strain evidence="1">CBS 733.88</strain>
    </source>
</reference>
<gene>
    <name evidence="1" type="ORF">AbraCBS73388_007897</name>
</gene>
<dbReference type="InterPro" id="IPR043129">
    <property type="entry name" value="ATPase_NBD"/>
</dbReference>
<dbReference type="PANTHER" id="PTHR14187">
    <property type="entry name" value="ALPHA KINASE/ELONGATION FACTOR 2 KINASE"/>
    <property type="match status" value="1"/>
</dbReference>
<dbReference type="CDD" id="cd10170">
    <property type="entry name" value="ASKHA_NBD_HSP70"/>
    <property type="match status" value="1"/>
</dbReference>